<dbReference type="InterPro" id="IPR032466">
    <property type="entry name" value="Metal_Hydrolase"/>
</dbReference>
<dbReference type="InterPro" id="IPR006680">
    <property type="entry name" value="Amidohydro-rel"/>
</dbReference>
<dbReference type="CDD" id="cd01298">
    <property type="entry name" value="ATZ_TRZ_like"/>
    <property type="match status" value="1"/>
</dbReference>
<dbReference type="Proteomes" id="UP000216454">
    <property type="component" value="Unassembled WGS sequence"/>
</dbReference>
<keyword evidence="1" id="KW-0378">Hydrolase</keyword>
<name>A0A261EV70_9BIFI</name>
<evidence type="ECO:0000313" key="4">
    <source>
        <dbReference type="Proteomes" id="UP000216454"/>
    </source>
</evidence>
<evidence type="ECO:0000256" key="1">
    <source>
        <dbReference type="ARBA" id="ARBA00022801"/>
    </source>
</evidence>
<comment type="caution">
    <text evidence="3">The sequence shown here is derived from an EMBL/GenBank/DDBJ whole genome shotgun (WGS) entry which is preliminary data.</text>
</comment>
<dbReference type="PANTHER" id="PTHR43794">
    <property type="entry name" value="AMINOHYDROLASE SSNA-RELATED"/>
    <property type="match status" value="1"/>
</dbReference>
<dbReference type="InterPro" id="IPR011059">
    <property type="entry name" value="Metal-dep_hydrolase_composite"/>
</dbReference>
<dbReference type="Gene3D" id="3.20.20.140">
    <property type="entry name" value="Metal-dependent hydrolases"/>
    <property type="match status" value="1"/>
</dbReference>
<dbReference type="AlphaFoldDB" id="A0A261EV70"/>
<evidence type="ECO:0000259" key="2">
    <source>
        <dbReference type="Pfam" id="PF01979"/>
    </source>
</evidence>
<accession>A0A261EV70</accession>
<proteinExistence type="predicted"/>
<gene>
    <name evidence="3" type="ORF">PSSU_1194</name>
</gene>
<dbReference type="InterPro" id="IPR050287">
    <property type="entry name" value="MTA/SAH_deaminase"/>
</dbReference>
<dbReference type="EMBL" id="MWWQ01000011">
    <property type="protein sequence ID" value="OZG50758.1"/>
    <property type="molecule type" value="Genomic_DNA"/>
</dbReference>
<feature type="domain" description="Amidohydrolase-related" evidence="2">
    <location>
        <begin position="57"/>
        <end position="408"/>
    </location>
</feature>
<dbReference type="OrthoDB" id="3189065at2"/>
<dbReference type="SUPFAM" id="SSF51338">
    <property type="entry name" value="Composite domain of metallo-dependent hydrolases"/>
    <property type="match status" value="2"/>
</dbReference>
<protein>
    <submittedName>
        <fullName evidence="3">5-methylthioadenosine deaminase</fullName>
    </submittedName>
</protein>
<dbReference type="Pfam" id="PF01979">
    <property type="entry name" value="Amidohydro_1"/>
    <property type="match status" value="1"/>
</dbReference>
<evidence type="ECO:0000313" key="3">
    <source>
        <dbReference type="EMBL" id="OZG50758.1"/>
    </source>
</evidence>
<dbReference type="Gene3D" id="2.30.40.10">
    <property type="entry name" value="Urease, subunit C, domain 1"/>
    <property type="match status" value="1"/>
</dbReference>
<dbReference type="SUPFAM" id="SSF51556">
    <property type="entry name" value="Metallo-dependent hydrolases"/>
    <property type="match status" value="1"/>
</dbReference>
<sequence length="451" mass="50100">MQAITHVIIVTVDSNDTVIRDGMLLIDGTGFDYVGEMDAARIPRDADIMDCKGCYVAMPGLIDTHNHSSLIRGVDENLDLVDWLPVYDLEHRTCTPQDARQAYRLGYLECLLNGTTTVQDMHRHMDQAAIVAGEMGLRVFLAPYAADVPPYDFFETSDTNERLIKDWHGAFDGRVQVEAGIEDVFYSSDVMYRRALEMHEKYGVRIHTHGPEHPEEEDTAQTRFGMSITQLLAKRGMLGDFLSLGHCVPISERDMELIAQAGASICHCPISAAKLGCGTAPVKRMEEAGINVSLGSDGPIDNNSMNLFQEMKVASLMQKARYRDAKIFDARHMLRMATINGARSLGMEDSIGSLEAGKQADLIMVGLDHPSLRPVCWNETSTDTNLLWALVFAMQGNFVDTVIVAGKTLVRHGHLLTDDEDEILESAQAQGVDWMRRRNAAFNQLLAPIRD</sequence>
<reference evidence="3 4" key="1">
    <citation type="journal article" date="2017" name="BMC Genomics">
        <title>Comparative genomic and phylogenomic analyses of the Bifidobacteriaceae family.</title>
        <authorList>
            <person name="Lugli G.A."/>
            <person name="Milani C."/>
            <person name="Turroni F."/>
            <person name="Duranti S."/>
            <person name="Mancabelli L."/>
            <person name="Mangifesta M."/>
            <person name="Ferrario C."/>
            <person name="Modesto M."/>
            <person name="Mattarelli P."/>
            <person name="Jiri K."/>
            <person name="van Sinderen D."/>
            <person name="Ventura M."/>
        </authorList>
    </citation>
    <scope>NUCLEOTIDE SEQUENCE [LARGE SCALE GENOMIC DNA]</scope>
    <source>
        <strain evidence="3 4">DSM 24744</strain>
    </source>
</reference>
<keyword evidence="4" id="KW-1185">Reference proteome</keyword>
<dbReference type="RefSeq" id="WP_094691536.1">
    <property type="nucleotide sequence ID" value="NZ_MWWQ01000011.1"/>
</dbReference>
<dbReference type="GO" id="GO:0016810">
    <property type="term" value="F:hydrolase activity, acting on carbon-nitrogen (but not peptide) bonds"/>
    <property type="evidence" value="ECO:0007669"/>
    <property type="project" value="InterPro"/>
</dbReference>
<organism evidence="3 4">
    <name type="scientific">Pseudoscardovia suis</name>
    <dbReference type="NCBI Taxonomy" id="987063"/>
    <lineage>
        <taxon>Bacteria</taxon>
        <taxon>Bacillati</taxon>
        <taxon>Actinomycetota</taxon>
        <taxon>Actinomycetes</taxon>
        <taxon>Bifidobacteriales</taxon>
        <taxon>Bifidobacteriaceae</taxon>
        <taxon>Pseudoscardovia</taxon>
    </lineage>
</organism>
<dbReference type="PANTHER" id="PTHR43794:SF11">
    <property type="entry name" value="AMIDOHYDROLASE-RELATED DOMAIN-CONTAINING PROTEIN"/>
    <property type="match status" value="1"/>
</dbReference>